<proteinExistence type="predicted"/>
<protein>
    <recommendedName>
        <fullName evidence="4">Outer membrane protein beta-barrel domain-containing protein</fullName>
    </recommendedName>
</protein>
<keyword evidence="1" id="KW-0732">Signal</keyword>
<dbReference type="InterPro" id="IPR011250">
    <property type="entry name" value="OMP/PagP_B-barrel"/>
</dbReference>
<evidence type="ECO:0008006" key="4">
    <source>
        <dbReference type="Google" id="ProtNLM"/>
    </source>
</evidence>
<gene>
    <name evidence="2" type="ORF">CWM47_29475</name>
</gene>
<evidence type="ECO:0000256" key="1">
    <source>
        <dbReference type="SAM" id="SignalP"/>
    </source>
</evidence>
<dbReference type="Proteomes" id="UP000232883">
    <property type="component" value="Chromosome"/>
</dbReference>
<keyword evidence="3" id="KW-1185">Reference proteome</keyword>
<dbReference type="OrthoDB" id="658990at2"/>
<sequence>MKKIHFSILLVLGLLAGTQSFAQLAVDKGTKLINLGIGVGGYSSAGGIAFGASADFGVAPNITVGGQVAYRSFNYGYIGYNDKINYLYFAARASYHFNEILNLSTDKADLYAGLGLGYESVSYSNSIYSGSAFGSGIFVPVHIGGRYFFSEKIGGFAELGSGIAPLMLGVTFKL</sequence>
<dbReference type="AlphaFoldDB" id="A0A2K8Z6V9"/>
<dbReference type="EMBL" id="CP025096">
    <property type="protein sequence ID" value="AUD05612.1"/>
    <property type="molecule type" value="Genomic_DNA"/>
</dbReference>
<dbReference type="RefSeq" id="WP_100992165.1">
    <property type="nucleotide sequence ID" value="NZ_CP025096.1"/>
</dbReference>
<dbReference type="KEGG" id="spir:CWM47_29475"/>
<dbReference type="SUPFAM" id="SSF56925">
    <property type="entry name" value="OMPA-like"/>
    <property type="match status" value="1"/>
</dbReference>
<name>A0A2K8Z6V9_9BACT</name>
<feature type="chain" id="PRO_5014726760" description="Outer membrane protein beta-barrel domain-containing protein" evidence="1">
    <location>
        <begin position="23"/>
        <end position="174"/>
    </location>
</feature>
<feature type="signal peptide" evidence="1">
    <location>
        <begin position="1"/>
        <end position="22"/>
    </location>
</feature>
<accession>A0A2K8Z6V9</accession>
<evidence type="ECO:0000313" key="3">
    <source>
        <dbReference type="Proteomes" id="UP000232883"/>
    </source>
</evidence>
<evidence type="ECO:0000313" key="2">
    <source>
        <dbReference type="EMBL" id="AUD05612.1"/>
    </source>
</evidence>
<reference evidence="2 3" key="1">
    <citation type="submission" date="2017-11" db="EMBL/GenBank/DDBJ databases">
        <title>Taxonomic description and genome sequences of Spirosoma HA7 sp. nov., isolated from pollen microhabitat of Corylus avellana.</title>
        <authorList>
            <person name="Ambika Manirajan B."/>
            <person name="Suarez C."/>
            <person name="Ratering S."/>
            <person name="Geissler-Plaum R."/>
            <person name="Cardinale M."/>
            <person name="Sylvia S."/>
        </authorList>
    </citation>
    <scope>NUCLEOTIDE SEQUENCE [LARGE SCALE GENOMIC DNA]</scope>
    <source>
        <strain evidence="2 3">HA7</strain>
    </source>
</reference>
<organism evidence="2 3">
    <name type="scientific">Spirosoma pollinicola</name>
    <dbReference type="NCBI Taxonomy" id="2057025"/>
    <lineage>
        <taxon>Bacteria</taxon>
        <taxon>Pseudomonadati</taxon>
        <taxon>Bacteroidota</taxon>
        <taxon>Cytophagia</taxon>
        <taxon>Cytophagales</taxon>
        <taxon>Cytophagaceae</taxon>
        <taxon>Spirosoma</taxon>
    </lineage>
</organism>